<dbReference type="EMBL" id="AMZH03002368">
    <property type="protein sequence ID" value="RRT75818.1"/>
    <property type="molecule type" value="Genomic_DNA"/>
</dbReference>
<accession>A0A427AHU2</accession>
<evidence type="ECO:0000256" key="1">
    <source>
        <dbReference type="SAM" id="MobiDB-lite"/>
    </source>
</evidence>
<feature type="region of interest" description="Disordered" evidence="1">
    <location>
        <begin position="1"/>
        <end position="24"/>
    </location>
</feature>
<comment type="caution">
    <text evidence="2">The sequence shown here is derived from an EMBL/GenBank/DDBJ whole genome shotgun (WGS) entry which is preliminary data.</text>
</comment>
<protein>
    <submittedName>
        <fullName evidence="2">Uncharacterized protein</fullName>
    </submittedName>
</protein>
<dbReference type="AlphaFoldDB" id="A0A427AHU2"/>
<sequence length="64" mass="7131">LRPSSATSVHQGGRLGVTKGRGQRPDPILWKVGEELEGPYRVVDVVREWIYTLATTEGRMLPIT</sequence>
<organism evidence="2 3">
    <name type="scientific">Ensete ventricosum</name>
    <name type="common">Abyssinian banana</name>
    <name type="synonym">Musa ensete</name>
    <dbReference type="NCBI Taxonomy" id="4639"/>
    <lineage>
        <taxon>Eukaryota</taxon>
        <taxon>Viridiplantae</taxon>
        <taxon>Streptophyta</taxon>
        <taxon>Embryophyta</taxon>
        <taxon>Tracheophyta</taxon>
        <taxon>Spermatophyta</taxon>
        <taxon>Magnoliopsida</taxon>
        <taxon>Liliopsida</taxon>
        <taxon>Zingiberales</taxon>
        <taxon>Musaceae</taxon>
        <taxon>Ensete</taxon>
    </lineage>
</organism>
<feature type="compositionally biased region" description="Polar residues" evidence="1">
    <location>
        <begin position="1"/>
        <end position="10"/>
    </location>
</feature>
<evidence type="ECO:0000313" key="3">
    <source>
        <dbReference type="Proteomes" id="UP000287651"/>
    </source>
</evidence>
<feature type="non-terminal residue" evidence="2">
    <location>
        <position position="1"/>
    </location>
</feature>
<reference evidence="2 3" key="1">
    <citation type="journal article" date="2014" name="Agronomy (Basel)">
        <title>A Draft Genome Sequence for Ensete ventricosum, the Drought-Tolerant Tree Against Hunger.</title>
        <authorList>
            <person name="Harrison J."/>
            <person name="Moore K.A."/>
            <person name="Paszkiewicz K."/>
            <person name="Jones T."/>
            <person name="Grant M."/>
            <person name="Ambacheew D."/>
            <person name="Muzemil S."/>
            <person name="Studholme D.J."/>
        </authorList>
    </citation>
    <scope>NUCLEOTIDE SEQUENCE [LARGE SCALE GENOMIC DNA]</scope>
</reference>
<name>A0A427AHU2_ENSVE</name>
<proteinExistence type="predicted"/>
<gene>
    <name evidence="2" type="ORF">B296_00010707</name>
</gene>
<dbReference type="Proteomes" id="UP000287651">
    <property type="component" value="Unassembled WGS sequence"/>
</dbReference>
<evidence type="ECO:0000313" key="2">
    <source>
        <dbReference type="EMBL" id="RRT75818.1"/>
    </source>
</evidence>